<keyword evidence="1" id="KW-1133">Transmembrane helix</keyword>
<reference evidence="2 3" key="1">
    <citation type="journal article" date="2013" name="J. Microbiol.">
        <title>Mucilaginibacter ginsenosidivorax sp. nov., with ginsenoside converting activity isolated from sediment.</title>
        <authorList>
            <person name="Kim J.K."/>
            <person name="Choi T.E."/>
            <person name="Liu Q.M."/>
            <person name="Park H.Y."/>
            <person name="Yi T.H."/>
            <person name="Yoon M.H."/>
            <person name="Kim S.C."/>
            <person name="Im W.T."/>
        </authorList>
    </citation>
    <scope>NUCLEOTIDE SEQUENCE [LARGE SCALE GENOMIC DNA]</scope>
    <source>
        <strain evidence="2 3">KHI28</strain>
    </source>
</reference>
<evidence type="ECO:0000313" key="3">
    <source>
        <dbReference type="Proteomes" id="UP000321362"/>
    </source>
</evidence>
<evidence type="ECO:0000313" key="2">
    <source>
        <dbReference type="EMBL" id="QEC79704.1"/>
    </source>
</evidence>
<sequence>MHTKHCNGCGNDNDPILTNCIFCKSALPIIDLDSIPNEVLVMNAAEWVGKMREGWYTAKAPNARPRMVIKGEIQGNALRYLSLLEIRASTNINLVNTINNLRADYNKYEKKMPSNQKMALGFFLLLVAMLLSLFIRQFI</sequence>
<organism evidence="2 3">
    <name type="scientific">Mucilaginibacter ginsenosidivorax</name>
    <dbReference type="NCBI Taxonomy" id="862126"/>
    <lineage>
        <taxon>Bacteria</taxon>
        <taxon>Pseudomonadati</taxon>
        <taxon>Bacteroidota</taxon>
        <taxon>Sphingobacteriia</taxon>
        <taxon>Sphingobacteriales</taxon>
        <taxon>Sphingobacteriaceae</taxon>
        <taxon>Mucilaginibacter</taxon>
    </lineage>
</organism>
<protein>
    <submittedName>
        <fullName evidence="2">Uncharacterized protein</fullName>
    </submittedName>
</protein>
<keyword evidence="1" id="KW-0812">Transmembrane</keyword>
<keyword evidence="1" id="KW-0472">Membrane</keyword>
<dbReference type="KEGG" id="mgk:FSB76_28510"/>
<dbReference type="Proteomes" id="UP000321362">
    <property type="component" value="Chromosome"/>
</dbReference>
<dbReference type="RefSeq" id="WP_147059558.1">
    <property type="nucleotide sequence ID" value="NZ_CP042437.1"/>
</dbReference>
<dbReference type="EMBL" id="CP042437">
    <property type="protein sequence ID" value="QEC79704.1"/>
    <property type="molecule type" value="Genomic_DNA"/>
</dbReference>
<dbReference type="AlphaFoldDB" id="A0A5B8W747"/>
<feature type="transmembrane region" description="Helical" evidence="1">
    <location>
        <begin position="118"/>
        <end position="135"/>
    </location>
</feature>
<gene>
    <name evidence="2" type="ORF">FSB76_28510</name>
</gene>
<keyword evidence="3" id="KW-1185">Reference proteome</keyword>
<proteinExistence type="predicted"/>
<evidence type="ECO:0000256" key="1">
    <source>
        <dbReference type="SAM" id="Phobius"/>
    </source>
</evidence>
<accession>A0A5B8W747</accession>
<name>A0A5B8W747_9SPHI</name>